<name>A0ABX2TC04_9PROT</name>
<dbReference type="InterPro" id="IPR010258">
    <property type="entry name" value="Conjugal_tfr_TrbG/VirB9/CagX"/>
</dbReference>
<dbReference type="RefSeq" id="WP_180283656.1">
    <property type="nucleotide sequence ID" value="NZ_JABFDB010000014.1"/>
</dbReference>
<evidence type="ECO:0000313" key="3">
    <source>
        <dbReference type="Proteomes" id="UP000584642"/>
    </source>
</evidence>
<comment type="caution">
    <text evidence="2">The sequence shown here is derived from an EMBL/GenBank/DDBJ whole genome shotgun (WGS) entry which is preliminary data.</text>
</comment>
<dbReference type="Proteomes" id="UP000584642">
    <property type="component" value="Unassembled WGS sequence"/>
</dbReference>
<proteinExistence type="predicted"/>
<protein>
    <submittedName>
        <fullName evidence="2">TrbG/VirB9 family P-type conjugative transfer protein</fullName>
    </submittedName>
</protein>
<dbReference type="InterPro" id="IPR038161">
    <property type="entry name" value="VirB9/CagX/TrbG_C_sf"/>
</dbReference>
<feature type="signal peptide" evidence="1">
    <location>
        <begin position="1"/>
        <end position="17"/>
    </location>
</feature>
<feature type="chain" id="PRO_5046207600" evidence="1">
    <location>
        <begin position="18"/>
        <end position="317"/>
    </location>
</feature>
<organism evidence="2 3">
    <name type="scientific">Azospirillum oleiclasticum</name>
    <dbReference type="NCBI Taxonomy" id="2735135"/>
    <lineage>
        <taxon>Bacteria</taxon>
        <taxon>Pseudomonadati</taxon>
        <taxon>Pseudomonadota</taxon>
        <taxon>Alphaproteobacteria</taxon>
        <taxon>Rhodospirillales</taxon>
        <taxon>Azospirillaceae</taxon>
        <taxon>Azospirillum</taxon>
    </lineage>
</organism>
<dbReference type="Gene3D" id="2.60.40.2500">
    <property type="match status" value="1"/>
</dbReference>
<sequence length="317" mass="35417">MTRPTLWLALPLLAACAADGPPADPAAEDASPRTYTMADLRIPATEVERQPRERLRPRPSRAQTRAWVGQANEAALDLPTLTCFKGKSCEYWYQPDQHFLVYMAEGNQTLVCLKPGEVVRDIVAPGAQVWIPHQPYSYGRGASRTECIAFMPRRAGLNQQISVFTSERKYDLNVETHKRVHHVEVRWRYPEDWLAALNGQATASAVGTPRSDRTTELAYRDRRCAYTLDGDTPEWRPMPTADGQPPVCDDGEVTIINFTPGVLGAHGAPVLWRIAGDGTRMPVQYGRMNATYRVAGIHDHLLLGLGAQEVHIRRTRP</sequence>
<evidence type="ECO:0000256" key="1">
    <source>
        <dbReference type="SAM" id="SignalP"/>
    </source>
</evidence>
<gene>
    <name evidence="2" type="ORF">HND93_19380</name>
</gene>
<reference evidence="2 3" key="1">
    <citation type="submission" date="2020-05" db="EMBL/GenBank/DDBJ databases">
        <title>Azospirillum oleiclasticum sp. nov, a nitrogen-fixing and heavy crude oil-emulsifying bacterium isolated from the crude oil of Yumen Oilfield.</title>
        <authorList>
            <person name="Wu D."/>
            <person name="Cai M."/>
            <person name="Zhang X."/>
        </authorList>
    </citation>
    <scope>NUCLEOTIDE SEQUENCE [LARGE SCALE GENOMIC DNA]</scope>
    <source>
        <strain evidence="2 3">ROY-1-1-2</strain>
    </source>
</reference>
<dbReference type="EMBL" id="JABFDB010000014">
    <property type="protein sequence ID" value="NYZ21881.1"/>
    <property type="molecule type" value="Genomic_DNA"/>
</dbReference>
<keyword evidence="3" id="KW-1185">Reference proteome</keyword>
<accession>A0ABX2TC04</accession>
<evidence type="ECO:0000313" key="2">
    <source>
        <dbReference type="EMBL" id="NYZ21881.1"/>
    </source>
</evidence>
<dbReference type="Pfam" id="PF03524">
    <property type="entry name" value="CagX"/>
    <property type="match status" value="1"/>
</dbReference>
<keyword evidence="1" id="KW-0732">Signal</keyword>
<dbReference type="PROSITE" id="PS51257">
    <property type="entry name" value="PROKAR_LIPOPROTEIN"/>
    <property type="match status" value="1"/>
</dbReference>